<dbReference type="PROSITE" id="PS51273">
    <property type="entry name" value="GATASE_TYPE_1"/>
    <property type="match status" value="1"/>
</dbReference>
<proteinExistence type="predicted"/>
<dbReference type="GO" id="GO:0033969">
    <property type="term" value="F:gamma-glutamyl-gamma-aminobutyrate hydrolase activity"/>
    <property type="evidence" value="ECO:0007669"/>
    <property type="project" value="TreeGrafter"/>
</dbReference>
<dbReference type="InterPro" id="IPR044668">
    <property type="entry name" value="PuuD-like"/>
</dbReference>
<evidence type="ECO:0000313" key="2">
    <source>
        <dbReference type="EMBL" id="MBK7274520.1"/>
    </source>
</evidence>
<dbReference type="CDD" id="cd01745">
    <property type="entry name" value="GATase1_2"/>
    <property type="match status" value="1"/>
</dbReference>
<feature type="region of interest" description="Disordered" evidence="1">
    <location>
        <begin position="1"/>
        <end position="21"/>
    </location>
</feature>
<gene>
    <name evidence="2" type="ORF">IPI13_15650</name>
</gene>
<dbReference type="Proteomes" id="UP000726105">
    <property type="component" value="Unassembled WGS sequence"/>
</dbReference>
<dbReference type="SUPFAM" id="SSF52317">
    <property type="entry name" value="Class I glutamine amidotransferase-like"/>
    <property type="match status" value="1"/>
</dbReference>
<accession>A0A935INK3</accession>
<dbReference type="InterPro" id="IPR029062">
    <property type="entry name" value="Class_I_gatase-like"/>
</dbReference>
<protein>
    <submittedName>
        <fullName evidence="2">Gamma-glutamyl-gamma-aminobutyrate hydrolase family protein</fullName>
    </submittedName>
</protein>
<dbReference type="PANTHER" id="PTHR43235">
    <property type="entry name" value="GLUTAMINE AMIDOTRANSFERASE PB2B2.05-RELATED"/>
    <property type="match status" value="1"/>
</dbReference>
<comment type="caution">
    <text evidence="2">The sequence shown here is derived from an EMBL/GenBank/DDBJ whole genome shotgun (WGS) entry which is preliminary data.</text>
</comment>
<dbReference type="GO" id="GO:0006598">
    <property type="term" value="P:polyamine catabolic process"/>
    <property type="evidence" value="ECO:0007669"/>
    <property type="project" value="TreeGrafter"/>
</dbReference>
<sequence length="257" mass="26964">MADDSTAVAGVPGPLAGRHTRPRIAVPGRFSTNASALRSRALVGSRSLLAGVYAAGGDPLVVLPSAPGGEVTEAEVSDRLSWADGILLPGGGDLAAHWSGQPDHEALYDVDVEQDAFDLTIARWALRIGLPVLAICRGSQVVNVALGGTLVQHMDERGGPIANHRNHVHHVSTSPGSRMASVVGSAVEVSCYHHQCIDTLADGLVATAHSEEGVVEAIEIPSGAGWFLGTQWHPEDTWTERPEQLAVFEAFVAACRL</sequence>
<dbReference type="AlphaFoldDB" id="A0A935INK3"/>
<evidence type="ECO:0000256" key="1">
    <source>
        <dbReference type="SAM" id="MobiDB-lite"/>
    </source>
</evidence>
<dbReference type="Pfam" id="PF07722">
    <property type="entry name" value="Peptidase_C26"/>
    <property type="match status" value="1"/>
</dbReference>
<reference evidence="2 3" key="1">
    <citation type="submission" date="2020-10" db="EMBL/GenBank/DDBJ databases">
        <title>Connecting structure to function with the recovery of over 1000 high-quality activated sludge metagenome-assembled genomes encoding full-length rRNA genes using long-read sequencing.</title>
        <authorList>
            <person name="Singleton C.M."/>
            <person name="Petriglieri F."/>
            <person name="Kristensen J.M."/>
            <person name="Kirkegaard R.H."/>
            <person name="Michaelsen T.Y."/>
            <person name="Andersen M.H."/>
            <person name="Karst S.M."/>
            <person name="Dueholm M.S."/>
            <person name="Nielsen P.H."/>
            <person name="Albertsen M."/>
        </authorList>
    </citation>
    <scope>NUCLEOTIDE SEQUENCE [LARGE SCALE GENOMIC DNA]</scope>
    <source>
        <strain evidence="2">Ega_18-Q3-R5-49_MAXAC.001</strain>
    </source>
</reference>
<dbReference type="Gene3D" id="3.40.50.880">
    <property type="match status" value="1"/>
</dbReference>
<organism evidence="2 3">
    <name type="scientific">Candidatus Phosphoribacter hodrii</name>
    <dbReference type="NCBI Taxonomy" id="2953743"/>
    <lineage>
        <taxon>Bacteria</taxon>
        <taxon>Bacillati</taxon>
        <taxon>Actinomycetota</taxon>
        <taxon>Actinomycetes</taxon>
        <taxon>Micrococcales</taxon>
        <taxon>Dermatophilaceae</taxon>
        <taxon>Candidatus Phosphoribacter</taxon>
    </lineage>
</organism>
<evidence type="ECO:0000313" key="3">
    <source>
        <dbReference type="Proteomes" id="UP000726105"/>
    </source>
</evidence>
<dbReference type="PANTHER" id="PTHR43235:SF1">
    <property type="entry name" value="GLUTAMINE AMIDOTRANSFERASE PB2B2.05-RELATED"/>
    <property type="match status" value="1"/>
</dbReference>
<dbReference type="EMBL" id="JADJIB010000008">
    <property type="protein sequence ID" value="MBK7274520.1"/>
    <property type="molecule type" value="Genomic_DNA"/>
</dbReference>
<dbReference type="GO" id="GO:0005829">
    <property type="term" value="C:cytosol"/>
    <property type="evidence" value="ECO:0007669"/>
    <property type="project" value="TreeGrafter"/>
</dbReference>
<keyword evidence="2" id="KW-0378">Hydrolase</keyword>
<name>A0A935INK3_9MICO</name>
<dbReference type="InterPro" id="IPR011697">
    <property type="entry name" value="Peptidase_C26"/>
</dbReference>